<comment type="caution">
    <text evidence="2">The sequence shown here is derived from an EMBL/GenBank/DDBJ whole genome shotgun (WGS) entry which is preliminary data.</text>
</comment>
<evidence type="ECO:0000313" key="3">
    <source>
        <dbReference type="Proteomes" id="UP000237105"/>
    </source>
</evidence>
<proteinExistence type="predicted"/>
<dbReference type="EMBL" id="JXTB01000130">
    <property type="protein sequence ID" value="PON60477.1"/>
    <property type="molecule type" value="Genomic_DNA"/>
</dbReference>
<keyword evidence="1" id="KW-1133">Transmembrane helix</keyword>
<gene>
    <name evidence="2" type="ORF">PanWU01x14_152740</name>
</gene>
<keyword evidence="3" id="KW-1185">Reference proteome</keyword>
<evidence type="ECO:0000256" key="1">
    <source>
        <dbReference type="SAM" id="Phobius"/>
    </source>
</evidence>
<accession>A0A2P5CHF0</accession>
<keyword evidence="1" id="KW-0812">Transmembrane</keyword>
<name>A0A2P5CHF0_PARAD</name>
<dbReference type="Proteomes" id="UP000237105">
    <property type="component" value="Unassembled WGS sequence"/>
</dbReference>
<reference evidence="3" key="1">
    <citation type="submission" date="2016-06" db="EMBL/GenBank/DDBJ databases">
        <title>Parallel loss of symbiosis genes in relatives of nitrogen-fixing non-legume Parasponia.</title>
        <authorList>
            <person name="Van Velzen R."/>
            <person name="Holmer R."/>
            <person name="Bu F."/>
            <person name="Rutten L."/>
            <person name="Van Zeijl A."/>
            <person name="Liu W."/>
            <person name="Santuari L."/>
            <person name="Cao Q."/>
            <person name="Sharma T."/>
            <person name="Shen D."/>
            <person name="Roswanjaya Y."/>
            <person name="Wardhani T."/>
            <person name="Kalhor M.S."/>
            <person name="Jansen J."/>
            <person name="Van den Hoogen J."/>
            <person name="Gungor B."/>
            <person name="Hartog M."/>
            <person name="Hontelez J."/>
            <person name="Verver J."/>
            <person name="Yang W.-C."/>
            <person name="Schijlen E."/>
            <person name="Repin R."/>
            <person name="Schilthuizen M."/>
            <person name="Schranz E."/>
            <person name="Heidstra R."/>
            <person name="Miyata K."/>
            <person name="Fedorova E."/>
            <person name="Kohlen W."/>
            <person name="Bisseling T."/>
            <person name="Smit S."/>
            <person name="Geurts R."/>
        </authorList>
    </citation>
    <scope>NUCLEOTIDE SEQUENCE [LARGE SCALE GENOMIC DNA]</scope>
    <source>
        <strain evidence="3">cv. WU1-14</strain>
    </source>
</reference>
<dbReference type="OrthoDB" id="10418878at2759"/>
<keyword evidence="1" id="KW-0472">Membrane</keyword>
<sequence length="71" mass="7805">MPNLALISNEPSSLVGARIAEQLVEIPSLVARGQCGSARLGRGLMMWWLSWMARALVSVGFLVASREKREH</sequence>
<evidence type="ECO:0000313" key="2">
    <source>
        <dbReference type="EMBL" id="PON60477.1"/>
    </source>
</evidence>
<protein>
    <submittedName>
        <fullName evidence="2">Uncharacterized protein</fullName>
    </submittedName>
</protein>
<feature type="transmembrane region" description="Helical" evidence="1">
    <location>
        <begin position="46"/>
        <end position="64"/>
    </location>
</feature>
<organism evidence="2 3">
    <name type="scientific">Parasponia andersonii</name>
    <name type="common">Sponia andersonii</name>
    <dbReference type="NCBI Taxonomy" id="3476"/>
    <lineage>
        <taxon>Eukaryota</taxon>
        <taxon>Viridiplantae</taxon>
        <taxon>Streptophyta</taxon>
        <taxon>Embryophyta</taxon>
        <taxon>Tracheophyta</taxon>
        <taxon>Spermatophyta</taxon>
        <taxon>Magnoliopsida</taxon>
        <taxon>eudicotyledons</taxon>
        <taxon>Gunneridae</taxon>
        <taxon>Pentapetalae</taxon>
        <taxon>rosids</taxon>
        <taxon>fabids</taxon>
        <taxon>Rosales</taxon>
        <taxon>Cannabaceae</taxon>
        <taxon>Parasponia</taxon>
    </lineage>
</organism>
<dbReference type="AlphaFoldDB" id="A0A2P5CHF0"/>